<feature type="domain" description="DUF4592" evidence="2">
    <location>
        <begin position="136"/>
        <end position="219"/>
    </location>
</feature>
<feature type="region of interest" description="Disordered" evidence="1">
    <location>
        <begin position="1"/>
        <end position="29"/>
    </location>
</feature>
<dbReference type="RefSeq" id="XP_032811502.1">
    <property type="nucleotide sequence ID" value="XM_032955611.1"/>
</dbReference>
<feature type="compositionally biased region" description="Polar residues" evidence="1">
    <location>
        <begin position="241"/>
        <end position="258"/>
    </location>
</feature>
<protein>
    <submittedName>
        <fullName evidence="4">Uncharacterized protein KIAA1211-like homolog isoform X2</fullName>
    </submittedName>
</protein>
<evidence type="ECO:0000256" key="1">
    <source>
        <dbReference type="SAM" id="MobiDB-lite"/>
    </source>
</evidence>
<dbReference type="AlphaFoldDB" id="A0AAJ7T7G0"/>
<feature type="compositionally biased region" description="Polar residues" evidence="1">
    <location>
        <begin position="143"/>
        <end position="158"/>
    </location>
</feature>
<feature type="compositionally biased region" description="Basic residues" evidence="1">
    <location>
        <begin position="205"/>
        <end position="223"/>
    </location>
</feature>
<feature type="region of interest" description="Disordered" evidence="1">
    <location>
        <begin position="123"/>
        <end position="479"/>
    </location>
</feature>
<dbReference type="PANTHER" id="PTHR47743">
    <property type="entry name" value="KIAA1210 / KIAA1211 FAMILY MEMBER"/>
    <property type="match status" value="1"/>
</dbReference>
<feature type="region of interest" description="Disordered" evidence="1">
    <location>
        <begin position="41"/>
        <end position="94"/>
    </location>
</feature>
<feature type="compositionally biased region" description="Polar residues" evidence="1">
    <location>
        <begin position="620"/>
        <end position="630"/>
    </location>
</feature>
<feature type="region of interest" description="Disordered" evidence="1">
    <location>
        <begin position="494"/>
        <end position="630"/>
    </location>
</feature>
<keyword evidence="3" id="KW-1185">Reference proteome</keyword>
<organism evidence="3 4">
    <name type="scientific">Petromyzon marinus</name>
    <name type="common">Sea lamprey</name>
    <dbReference type="NCBI Taxonomy" id="7757"/>
    <lineage>
        <taxon>Eukaryota</taxon>
        <taxon>Metazoa</taxon>
        <taxon>Chordata</taxon>
        <taxon>Craniata</taxon>
        <taxon>Vertebrata</taxon>
        <taxon>Cyclostomata</taxon>
        <taxon>Hyperoartia</taxon>
        <taxon>Petromyzontiformes</taxon>
        <taxon>Petromyzontidae</taxon>
        <taxon>Petromyzon</taxon>
    </lineage>
</organism>
<dbReference type="Proteomes" id="UP001318040">
    <property type="component" value="Chromosome 16"/>
</dbReference>
<reference evidence="4" key="1">
    <citation type="submission" date="2025-08" db="UniProtKB">
        <authorList>
            <consortium name="RefSeq"/>
        </authorList>
    </citation>
    <scope>IDENTIFICATION</scope>
    <source>
        <tissue evidence="4">Sperm</tissue>
    </source>
</reference>
<evidence type="ECO:0000259" key="2">
    <source>
        <dbReference type="Pfam" id="PF15262"/>
    </source>
</evidence>
<dbReference type="InterPro" id="IPR026713">
    <property type="entry name" value="CRACD-like"/>
</dbReference>
<proteinExistence type="predicted"/>
<gene>
    <name evidence="4" type="primary">CRACDL</name>
</gene>
<feature type="compositionally biased region" description="Basic and acidic residues" evidence="1">
    <location>
        <begin position="1"/>
        <end position="12"/>
    </location>
</feature>
<feature type="compositionally biased region" description="Low complexity" evidence="1">
    <location>
        <begin position="333"/>
        <end position="355"/>
    </location>
</feature>
<name>A0AAJ7T7G0_PETMA</name>
<evidence type="ECO:0000313" key="4">
    <source>
        <dbReference type="RefSeq" id="XP_032811502.1"/>
    </source>
</evidence>
<dbReference type="Pfam" id="PF15262">
    <property type="entry name" value="DUF4592"/>
    <property type="match status" value="1"/>
</dbReference>
<feature type="compositionally biased region" description="Gly residues" evidence="1">
    <location>
        <begin position="449"/>
        <end position="460"/>
    </location>
</feature>
<accession>A0AAJ7T7G0</accession>
<evidence type="ECO:0000313" key="3">
    <source>
        <dbReference type="Proteomes" id="UP001318040"/>
    </source>
</evidence>
<dbReference type="CTD" id="343990"/>
<dbReference type="InterPro" id="IPR028030">
    <property type="entry name" value="DUF4592"/>
</dbReference>
<sequence>MASDATETKQEAEMEPTGEAPSSGKRRFHFRQQLRRLFMRAKKKPNTHSGSVTLLNVPGADDNPDDRLGARAMSLDSVFQPDAASAQPERPSRVLSQDNLAGRVSAFKNQLLRTLRIASPSRLIPKRRATPEGTAAASASSARWSQGSLRKNGTQSLPREQALVPELVPAPDRPLTPEQGGSSWCTPLSLDERPTFTATLDNTAAKHRMAVRPRNQRTGARPRRAADASDGDGALSPASSFGESPSLTSPGGSGQSPSEKQRPKRPALVPPSAKRAPRPQHEPALREEPDETPSAARSPEPPESPANDGGDAAVVTALESGQSLRLPRVRAKPAPGASSSSDAAAAAAAAAASSSDDSEAEGANDEPATYDPIRLPRPTLRSPSDAAPAGADEDRRGKLPHRSSSEIGGRLPFATARSKSLPRGSDHLVAPAGRAGACDAVDAGEAEGRGGTRQGGGGGVSQKVAKRGRARTQRPVSAVEPMIRAASMLSEAPSGWPELAADGGDGTRPFGVKLRRTPQSQSFCRQQQQQQQQDGGRLRASSDGIKSFGTVAAVREGSEAEEGASDLARCGGGSRTPGASDVRSNPDGSSDPSGSDDRSPTDGSPPWRSLAESKARTWSDLEQQETIAIL</sequence>